<gene>
    <name evidence="3" type="ORF">CTOB1V02_LOCUS6955</name>
</gene>
<feature type="compositionally biased region" description="Low complexity" evidence="1">
    <location>
        <begin position="297"/>
        <end position="306"/>
    </location>
</feature>
<feature type="compositionally biased region" description="Low complexity" evidence="1">
    <location>
        <begin position="68"/>
        <end position="91"/>
    </location>
</feature>
<evidence type="ECO:0000259" key="2">
    <source>
        <dbReference type="Pfam" id="PF18755"/>
    </source>
</evidence>
<evidence type="ECO:0000313" key="3">
    <source>
        <dbReference type="EMBL" id="CAD7229082.1"/>
    </source>
</evidence>
<dbReference type="AlphaFoldDB" id="A0A7R8WEX6"/>
<feature type="compositionally biased region" description="Basic and acidic residues" evidence="1">
    <location>
        <begin position="375"/>
        <end position="391"/>
    </location>
</feature>
<feature type="compositionally biased region" description="Polar residues" evidence="1">
    <location>
        <begin position="544"/>
        <end position="555"/>
    </location>
</feature>
<dbReference type="Pfam" id="PF18755">
    <property type="entry name" value="RAMA"/>
    <property type="match status" value="1"/>
</dbReference>
<feature type="compositionally biased region" description="Polar residues" evidence="1">
    <location>
        <begin position="180"/>
        <end position="193"/>
    </location>
</feature>
<sequence>MMMSDLFPEGTGSGDEGHSEEGSSKDAVVSKICGDLYPASIPSSEDDAGPSSPKRQKLSDDEPDTQIGLPLLSGSVSPLPPSYTSRSTSLSTPPPSFLPPAHTASPFSSTYSSSSAIPTPSNSSVISTFSLPFGPSTTSTLRSQSPSTLPLAFSSPIRPSRSSSTSPTPASFPKPSTPPQRSSKLLPSSTSIGLSDALPPNISDNFTKEGSPVSLEGCRGNFPSSSNIYACPSFVSSASTDTVVREQSSPSAGINQLQVDSSFSNNAEGEQVVLFEKSSSVPRPLSPISPPSPAPSSEPSTGLSRPLEPPSPPPAVVCNSDKINSSSSVLPDIRPIVSTCPAEETVTSSSVQVVTASSRSAKGTACQTQLPATENSKKWSEHVTSNGRKEEDDGDEQDEDEVLEDDESLEGSSDPSESSSISAEKPASAKGYLSGRGVTLQMLIREEILLPGENVLSIEYMGQTFRGDLLPDGRIKSCETREVFGSPSAWAVSCKRIVNPEGKSGCGWSAVRYKSRTLEFYKNLWTKQRRKGGDKNSPIIFRHSSGSGSHLNSVPRNIITRTPKRPVVKHEVLGMKHGFNEEDALIESTPFSVYGKMQPFTVSMTTNALLVMDFHASLTSSEVVGYLGGTWDVHTHTRASGEGSGDTRETRRARPSPEPSARSMDGLETT</sequence>
<feature type="compositionally biased region" description="Basic and acidic residues" evidence="1">
    <location>
        <begin position="15"/>
        <end position="24"/>
    </location>
</feature>
<feature type="region of interest" description="Disordered" evidence="1">
    <location>
        <begin position="636"/>
        <end position="670"/>
    </location>
</feature>
<feature type="compositionally biased region" description="Polar residues" evidence="1">
    <location>
        <begin position="125"/>
        <end position="148"/>
    </location>
</feature>
<feature type="region of interest" description="Disordered" evidence="1">
    <location>
        <begin position="529"/>
        <end position="555"/>
    </location>
</feature>
<evidence type="ECO:0000256" key="1">
    <source>
        <dbReference type="SAM" id="MobiDB-lite"/>
    </source>
</evidence>
<dbReference type="OrthoDB" id="167806at2759"/>
<feature type="region of interest" description="Disordered" evidence="1">
    <location>
        <begin position="1"/>
        <end position="219"/>
    </location>
</feature>
<feature type="compositionally biased region" description="Low complexity" evidence="1">
    <location>
        <begin position="410"/>
        <end position="424"/>
    </location>
</feature>
<proteinExistence type="predicted"/>
<feature type="compositionally biased region" description="Polar residues" evidence="1">
    <location>
        <begin position="365"/>
        <end position="374"/>
    </location>
</feature>
<feature type="compositionally biased region" description="Low complexity" evidence="1">
    <location>
        <begin position="152"/>
        <end position="169"/>
    </location>
</feature>
<organism evidence="3">
    <name type="scientific">Cyprideis torosa</name>
    <dbReference type="NCBI Taxonomy" id="163714"/>
    <lineage>
        <taxon>Eukaryota</taxon>
        <taxon>Metazoa</taxon>
        <taxon>Ecdysozoa</taxon>
        <taxon>Arthropoda</taxon>
        <taxon>Crustacea</taxon>
        <taxon>Oligostraca</taxon>
        <taxon>Ostracoda</taxon>
        <taxon>Podocopa</taxon>
        <taxon>Podocopida</taxon>
        <taxon>Cytherocopina</taxon>
        <taxon>Cytheroidea</taxon>
        <taxon>Cytherideidae</taxon>
        <taxon>Cyprideis</taxon>
    </lineage>
</organism>
<dbReference type="EMBL" id="OB661860">
    <property type="protein sequence ID" value="CAD7229082.1"/>
    <property type="molecule type" value="Genomic_DNA"/>
</dbReference>
<feature type="region of interest" description="Disordered" evidence="1">
    <location>
        <begin position="358"/>
        <end position="428"/>
    </location>
</feature>
<feature type="compositionally biased region" description="Low complexity" evidence="1">
    <location>
        <begin position="99"/>
        <end position="124"/>
    </location>
</feature>
<protein>
    <recommendedName>
        <fullName evidence="2">RAMA domain-containing protein</fullName>
    </recommendedName>
</protein>
<feature type="compositionally biased region" description="Acidic residues" evidence="1">
    <location>
        <begin position="392"/>
        <end position="409"/>
    </location>
</feature>
<name>A0A7R8WEX6_9CRUS</name>
<feature type="region of interest" description="Disordered" evidence="1">
    <location>
        <begin position="276"/>
        <end position="332"/>
    </location>
</feature>
<feature type="domain" description="RAMA" evidence="2">
    <location>
        <begin position="424"/>
        <end position="530"/>
    </location>
</feature>
<accession>A0A7R8WEX6</accession>
<reference evidence="3" key="1">
    <citation type="submission" date="2020-11" db="EMBL/GenBank/DDBJ databases">
        <authorList>
            <person name="Tran Van P."/>
        </authorList>
    </citation>
    <scope>NUCLEOTIDE SEQUENCE</scope>
</reference>
<dbReference type="InterPro" id="IPR040843">
    <property type="entry name" value="RAMA"/>
</dbReference>
<feature type="compositionally biased region" description="Pro residues" evidence="1">
    <location>
        <begin position="284"/>
        <end position="296"/>
    </location>
</feature>
<feature type="region of interest" description="Disordered" evidence="1">
    <location>
        <begin position="239"/>
        <end position="263"/>
    </location>
</feature>